<organism evidence="1">
    <name type="scientific">Sorangium cellulosum So0157-2</name>
    <dbReference type="NCBI Taxonomy" id="1254432"/>
    <lineage>
        <taxon>Bacteria</taxon>
        <taxon>Pseudomonadati</taxon>
        <taxon>Myxococcota</taxon>
        <taxon>Polyangia</taxon>
        <taxon>Polyangiales</taxon>
        <taxon>Polyangiaceae</taxon>
        <taxon>Sorangium</taxon>
    </lineage>
</organism>
<name>A0A0G2YF03_SORCE</name>
<evidence type="ECO:0000313" key="1">
    <source>
        <dbReference type="EMBL" id="AKI82205.1"/>
    </source>
</evidence>
<sequence>MALGVLVAMSLAATAVYLWPTRLSGPLLPEEARTGPSSAVTLLAAACSLLTLAACVALALDLRTRHSVVLISRARRAPPDCGRVTWPRDDRRPPDACDLRGIDLGLLVDAVLSSVDASEARSLPTDELVERLQPRLIAAVAQAFDGSEVAISAASHRVHQLPRWLIDSVEIELVRSLADDGRIGVALVAPGGYEGNSLWQAVAELERARGANAVLVDELEIPSGLHVRAIPRATYEPHGTVRAWALVVGALPERTSFHFVVMDGGARIDEQWQSLDQDDSTQRLVKLEWRCAACARTDRDLTLVALRDGAATAEGQLLAASRVHRLRLGLGPDLDQRTSVALGDMLSPPFRHTRVGWHLERELEALGLALPERAPKEGEADVVAHQQGPNLVFAHGDRLAAARAWLDANASPSGRPALLQLSRNSTGPSTTWSYENVTQRARSLGALPAEGAALVATPVPERGSLQAAVPLGIVALRDGWGIASLEPPAAPYSSIDAVPYFRAVAWLAHHAKAVGHIRAAGSEPSAPVGFVRSLRLPRNLLEERRLTHRQGGLALGFYTLMSLSLWRVRRVHRLRDRLS</sequence>
<proteinExistence type="predicted"/>
<dbReference type="AlphaFoldDB" id="A0A0G2YF03"/>
<reference evidence="1" key="1">
    <citation type="journal article" date="2013" name="Appl. Microbiol. Biotechnol.">
        <title>Characteristics and activity analysis of epothilone operon promoters from Sorangium cellulosum strains in Escherichia coli.</title>
        <authorList>
            <person name="Zhu L.P."/>
            <person name="Li Z.F."/>
            <person name="Sun X."/>
            <person name="Li S.G."/>
            <person name="Li Y.Z."/>
        </authorList>
    </citation>
    <scope>NUCLEOTIDE SEQUENCE</scope>
    <source>
        <strain evidence="1">So0157-2</strain>
    </source>
</reference>
<accession>A0A0G2YF03</accession>
<reference evidence="1" key="2">
    <citation type="submission" date="2015-05" db="EMBL/GenBank/DDBJ databases">
        <title>The biosynthetic gene cluster for the epothilones from Sorangium cellulosum So0157-2.</title>
        <authorList>
            <person name="Li Y.Z."/>
            <person name="Li Z.F."/>
            <person name="Xia Z.J."/>
            <person name="Zhao J.Y."/>
            <person name="Sun X."/>
            <person name="Zhao L."/>
            <person name="Hu W."/>
            <person name="Liu H."/>
            <person name="Wu Z.H."/>
            <person name="Liu W.F."/>
        </authorList>
    </citation>
    <scope>NUCLEOTIDE SEQUENCE</scope>
    <source>
        <strain evidence="1">So0157-2</strain>
    </source>
</reference>
<protein>
    <submittedName>
        <fullName evidence="1">Uncharacterized protein</fullName>
    </submittedName>
</protein>
<dbReference type="EMBL" id="EU414841">
    <property type="protein sequence ID" value="AKI82205.1"/>
    <property type="molecule type" value="Genomic_DNA"/>
</dbReference>